<feature type="compositionally biased region" description="Basic and acidic residues" evidence="1">
    <location>
        <begin position="31"/>
        <end position="61"/>
    </location>
</feature>
<evidence type="ECO:0000256" key="1">
    <source>
        <dbReference type="SAM" id="MobiDB-lite"/>
    </source>
</evidence>
<evidence type="ECO:0000313" key="3">
    <source>
        <dbReference type="Proteomes" id="UP001189624"/>
    </source>
</evidence>
<dbReference type="AlphaFoldDB" id="A0AA86VEN8"/>
<organism evidence="2 3">
    <name type="scientific">Sphenostylis stenocarpa</name>
    <dbReference type="NCBI Taxonomy" id="92480"/>
    <lineage>
        <taxon>Eukaryota</taxon>
        <taxon>Viridiplantae</taxon>
        <taxon>Streptophyta</taxon>
        <taxon>Embryophyta</taxon>
        <taxon>Tracheophyta</taxon>
        <taxon>Spermatophyta</taxon>
        <taxon>Magnoliopsida</taxon>
        <taxon>eudicotyledons</taxon>
        <taxon>Gunneridae</taxon>
        <taxon>Pentapetalae</taxon>
        <taxon>rosids</taxon>
        <taxon>fabids</taxon>
        <taxon>Fabales</taxon>
        <taxon>Fabaceae</taxon>
        <taxon>Papilionoideae</taxon>
        <taxon>50 kb inversion clade</taxon>
        <taxon>NPAAA clade</taxon>
        <taxon>indigoferoid/millettioid clade</taxon>
        <taxon>Phaseoleae</taxon>
        <taxon>Sphenostylis</taxon>
    </lineage>
</organism>
<dbReference type="EMBL" id="OY731399">
    <property type="protein sequence ID" value="CAJ1932460.1"/>
    <property type="molecule type" value="Genomic_DNA"/>
</dbReference>
<feature type="region of interest" description="Disordered" evidence="1">
    <location>
        <begin position="31"/>
        <end position="74"/>
    </location>
</feature>
<name>A0AA86VEN8_9FABA</name>
<dbReference type="Gramene" id="rna-AYBTSS11_LOCUS5829">
    <property type="protein sequence ID" value="CAJ1932460.1"/>
    <property type="gene ID" value="gene-AYBTSS11_LOCUS5829"/>
</dbReference>
<reference evidence="2" key="1">
    <citation type="submission" date="2023-10" db="EMBL/GenBank/DDBJ databases">
        <authorList>
            <person name="Domelevo Entfellner J.-B."/>
        </authorList>
    </citation>
    <scope>NUCLEOTIDE SEQUENCE</scope>
</reference>
<accession>A0AA86VEN8</accession>
<protein>
    <submittedName>
        <fullName evidence="2">Uncharacterized protein</fullName>
    </submittedName>
</protein>
<gene>
    <name evidence="2" type="ORF">AYBTSS11_LOCUS5829</name>
</gene>
<evidence type="ECO:0000313" key="2">
    <source>
        <dbReference type="EMBL" id="CAJ1932460.1"/>
    </source>
</evidence>
<sequence length="74" mass="8490">MLPRSILLPLPLLLTNQHDGRERGEIIHFEGRAHGDKMRSSAGDEKRDVRRRAQDSKKCADGDAVNEMNTRREH</sequence>
<keyword evidence="3" id="KW-1185">Reference proteome</keyword>
<dbReference type="Proteomes" id="UP001189624">
    <property type="component" value="Chromosome 2"/>
</dbReference>
<proteinExistence type="predicted"/>